<evidence type="ECO:0000256" key="2">
    <source>
        <dbReference type="ARBA" id="ARBA00029460"/>
    </source>
</evidence>
<keyword evidence="5" id="KW-0489">Methyltransferase</keyword>
<name>A0A1X7I303_9BACT</name>
<dbReference type="EMBL" id="FXBB01000001">
    <property type="protein sequence ID" value="SMG08778.1"/>
    <property type="molecule type" value="Genomic_DNA"/>
</dbReference>
<dbReference type="InterPro" id="IPR036986">
    <property type="entry name" value="S4_RNA-bd_sf"/>
</dbReference>
<dbReference type="Gene3D" id="3.40.50.150">
    <property type="entry name" value="Vaccinia Virus protein VP39"/>
    <property type="match status" value="1"/>
</dbReference>
<dbReference type="InterPro" id="IPR002942">
    <property type="entry name" value="S4_RNA-bd"/>
</dbReference>
<dbReference type="Pfam" id="PF01479">
    <property type="entry name" value="S4"/>
    <property type="match status" value="1"/>
</dbReference>
<dbReference type="NCBIfam" id="TIGR00478">
    <property type="entry name" value="tly"/>
    <property type="match status" value="1"/>
</dbReference>
<dbReference type="InterPro" id="IPR029063">
    <property type="entry name" value="SAM-dependent_MTases_sf"/>
</dbReference>
<keyword evidence="1 3" id="KW-0694">RNA-binding</keyword>
<proteinExistence type="inferred from homology"/>
<accession>A0A1X7I303</accession>
<evidence type="ECO:0000313" key="5">
    <source>
        <dbReference type="EMBL" id="SMG08778.1"/>
    </source>
</evidence>
<dbReference type="InterPro" id="IPR004538">
    <property type="entry name" value="Hemolysin_A/TlyA"/>
</dbReference>
<dbReference type="GO" id="GO:0008168">
    <property type="term" value="F:methyltransferase activity"/>
    <property type="evidence" value="ECO:0007669"/>
    <property type="project" value="UniProtKB-KW"/>
</dbReference>
<dbReference type="PROSITE" id="PS50889">
    <property type="entry name" value="S4"/>
    <property type="match status" value="1"/>
</dbReference>
<dbReference type="PIRSF" id="PIRSF005578">
    <property type="entry name" value="TlyA"/>
    <property type="match status" value="1"/>
</dbReference>
<dbReference type="GO" id="GO:0032259">
    <property type="term" value="P:methylation"/>
    <property type="evidence" value="ECO:0007669"/>
    <property type="project" value="UniProtKB-KW"/>
</dbReference>
<dbReference type="Pfam" id="PF01728">
    <property type="entry name" value="FtsJ"/>
    <property type="match status" value="1"/>
</dbReference>
<organism evidence="5 6">
    <name type="scientific">Dethiosulfovibrio salsuginis</name>
    <dbReference type="NCBI Taxonomy" id="561720"/>
    <lineage>
        <taxon>Bacteria</taxon>
        <taxon>Thermotogati</taxon>
        <taxon>Synergistota</taxon>
        <taxon>Synergistia</taxon>
        <taxon>Synergistales</taxon>
        <taxon>Dethiosulfovibrionaceae</taxon>
        <taxon>Dethiosulfovibrio</taxon>
    </lineage>
</organism>
<comment type="similarity">
    <text evidence="2">Belongs to the TlyA family.</text>
</comment>
<dbReference type="CDD" id="cd00165">
    <property type="entry name" value="S4"/>
    <property type="match status" value="1"/>
</dbReference>
<dbReference type="AlphaFoldDB" id="A0A1X7I303"/>
<dbReference type="SUPFAM" id="SSF53335">
    <property type="entry name" value="S-adenosyl-L-methionine-dependent methyltransferases"/>
    <property type="match status" value="1"/>
</dbReference>
<keyword evidence="5" id="KW-0808">Transferase</keyword>
<dbReference type="Gene3D" id="3.10.290.10">
    <property type="entry name" value="RNA-binding S4 domain"/>
    <property type="match status" value="1"/>
</dbReference>
<dbReference type="RefSeq" id="WP_143340753.1">
    <property type="nucleotide sequence ID" value="NZ_FXBB01000001.1"/>
</dbReference>
<sequence length="268" mass="29358">MKKQRERLDKLLVDRGLVETRNKAQALIMGGVVYVQGEKVDKAGTSIDVESNLEVRNAKEEWVSRGAHKLIKALDVFPLDVNGKVCVDVGASTGGFTDVLLRRGASMVYSVDVGYGQLHWRLRQDSRVIVMERTNARYLEGASFSPAPEIGVMDASFISARLLLPAIESILPDGGAIISLIKPQFEAGRERIGKGGVVRSPEIHLEILVEVADFLREKTDLGLVGCSFSPIKGPKGNIEFLFYMVKGEVGKDIDLKGIVDEAHQDGLR</sequence>
<dbReference type="InterPro" id="IPR002877">
    <property type="entry name" value="RNA_MeTrfase_FtsJ_dom"/>
</dbReference>
<evidence type="ECO:0000256" key="3">
    <source>
        <dbReference type="PROSITE-ProRule" id="PRU00182"/>
    </source>
</evidence>
<dbReference type="PANTHER" id="PTHR32319">
    <property type="entry name" value="BACTERIAL HEMOLYSIN-LIKE PROTEIN"/>
    <property type="match status" value="1"/>
</dbReference>
<gene>
    <name evidence="5" type="ORF">SAMN06275492_10156</name>
</gene>
<keyword evidence="6" id="KW-1185">Reference proteome</keyword>
<protein>
    <submittedName>
        <fullName evidence="5">23S rRNA (Cytidine1920-2'-O)/16S rRNA (Cytidine1409-2'-O)-methyltransferase</fullName>
    </submittedName>
</protein>
<dbReference type="PANTHER" id="PTHR32319:SF0">
    <property type="entry name" value="BACTERIAL HEMOLYSIN-LIKE PROTEIN"/>
    <property type="match status" value="1"/>
</dbReference>
<evidence type="ECO:0000256" key="1">
    <source>
        <dbReference type="ARBA" id="ARBA00022884"/>
    </source>
</evidence>
<dbReference type="SMART" id="SM00363">
    <property type="entry name" value="S4"/>
    <property type="match status" value="1"/>
</dbReference>
<dbReference type="SUPFAM" id="SSF55174">
    <property type="entry name" value="Alpha-L RNA-binding motif"/>
    <property type="match status" value="1"/>
</dbReference>
<evidence type="ECO:0000259" key="4">
    <source>
        <dbReference type="SMART" id="SM00363"/>
    </source>
</evidence>
<dbReference type="OrthoDB" id="9784736at2"/>
<dbReference type="Proteomes" id="UP000193355">
    <property type="component" value="Unassembled WGS sequence"/>
</dbReference>
<dbReference type="STRING" id="561720.SAMN06275492_10156"/>
<evidence type="ECO:0000313" key="6">
    <source>
        <dbReference type="Proteomes" id="UP000193355"/>
    </source>
</evidence>
<dbReference type="InterPro" id="IPR047048">
    <property type="entry name" value="TlyA"/>
</dbReference>
<reference evidence="6" key="1">
    <citation type="submission" date="2017-04" db="EMBL/GenBank/DDBJ databases">
        <authorList>
            <person name="Varghese N."/>
            <person name="Submissions S."/>
        </authorList>
    </citation>
    <scope>NUCLEOTIDE SEQUENCE [LARGE SCALE GENOMIC DNA]</scope>
    <source>
        <strain evidence="6">USBA 82</strain>
    </source>
</reference>
<feature type="domain" description="RNA-binding S4" evidence="4">
    <location>
        <begin position="6"/>
        <end position="71"/>
    </location>
</feature>
<dbReference type="GO" id="GO:0003723">
    <property type="term" value="F:RNA binding"/>
    <property type="evidence" value="ECO:0007669"/>
    <property type="project" value="UniProtKB-KW"/>
</dbReference>